<dbReference type="Proteomes" id="UP000323439">
    <property type="component" value="Unassembled WGS sequence"/>
</dbReference>
<evidence type="ECO:0000313" key="3">
    <source>
        <dbReference type="Proteomes" id="UP000323439"/>
    </source>
</evidence>
<feature type="coiled-coil region" evidence="1">
    <location>
        <begin position="3"/>
        <end position="48"/>
    </location>
</feature>
<accession>A0A1G5XBD8</accession>
<proteinExistence type="predicted"/>
<dbReference type="EMBL" id="FMXB01000020">
    <property type="protein sequence ID" value="SDA67530.1"/>
    <property type="molecule type" value="Genomic_DNA"/>
</dbReference>
<keyword evidence="1" id="KW-0175">Coiled coil</keyword>
<gene>
    <name evidence="2" type="ORF">SAMN02910315_02094</name>
</gene>
<evidence type="ECO:0000256" key="1">
    <source>
        <dbReference type="SAM" id="Coils"/>
    </source>
</evidence>
<reference evidence="2 3" key="1">
    <citation type="submission" date="2016-10" db="EMBL/GenBank/DDBJ databases">
        <authorList>
            <person name="Varghese N."/>
            <person name="Submissions S."/>
        </authorList>
    </citation>
    <scope>NUCLEOTIDE SEQUENCE [LARGE SCALE GENOMIC DNA]</scope>
    <source>
        <strain evidence="2 3">DSM 16643</strain>
    </source>
</reference>
<name>A0A1G5XBD8_9EURY</name>
<evidence type="ECO:0000313" key="2">
    <source>
        <dbReference type="EMBL" id="SDA67530.1"/>
    </source>
</evidence>
<keyword evidence="3" id="KW-1185">Reference proteome</keyword>
<protein>
    <submittedName>
        <fullName evidence="2">Uncharacterized protein</fullName>
    </submittedName>
</protein>
<dbReference type="AlphaFoldDB" id="A0A1G5XBD8"/>
<organism evidence="2 3">
    <name type="scientific">Methanobrevibacter millerae</name>
    <dbReference type="NCBI Taxonomy" id="230361"/>
    <lineage>
        <taxon>Archaea</taxon>
        <taxon>Methanobacteriati</taxon>
        <taxon>Methanobacteriota</taxon>
        <taxon>Methanomada group</taxon>
        <taxon>Methanobacteria</taxon>
        <taxon>Methanobacteriales</taxon>
        <taxon>Methanobacteriaceae</taxon>
        <taxon>Methanobrevibacter</taxon>
    </lineage>
</organism>
<sequence>MSYSRLERREKRFKDAVKKAEQERDQAIEKAELEKKEINDILEEAKSNRDDEGRVTLNKATFDKLLSITTKL</sequence>